<evidence type="ECO:0000259" key="4">
    <source>
        <dbReference type="PROSITE" id="PS50113"/>
    </source>
</evidence>
<dbReference type="CDD" id="cd01949">
    <property type="entry name" value="GGDEF"/>
    <property type="match status" value="1"/>
</dbReference>
<dbReference type="InterPro" id="IPR029016">
    <property type="entry name" value="GAF-like_dom_sf"/>
</dbReference>
<dbReference type="SMART" id="SM00267">
    <property type="entry name" value="GGDEF"/>
    <property type="match status" value="1"/>
</dbReference>
<dbReference type="PANTHER" id="PTHR44757">
    <property type="entry name" value="DIGUANYLATE CYCLASE DGCP"/>
    <property type="match status" value="1"/>
</dbReference>
<dbReference type="Gene3D" id="3.30.450.20">
    <property type="entry name" value="PAS domain"/>
    <property type="match status" value="1"/>
</dbReference>
<accession>A0A120JWV3</accession>
<keyword evidence="7" id="KW-1185">Reference proteome</keyword>
<dbReference type="GO" id="GO:0052621">
    <property type="term" value="F:diguanylate cyclase activity"/>
    <property type="evidence" value="ECO:0007669"/>
    <property type="project" value="UniProtKB-EC"/>
</dbReference>
<proteinExistence type="predicted"/>
<evidence type="ECO:0000313" key="7">
    <source>
        <dbReference type="Proteomes" id="UP000063387"/>
    </source>
</evidence>
<dbReference type="PROSITE" id="PS50887">
    <property type="entry name" value="GGDEF"/>
    <property type="match status" value="1"/>
</dbReference>
<dbReference type="EMBL" id="CP014226">
    <property type="protein sequence ID" value="AMD02588.1"/>
    <property type="molecule type" value="Genomic_DNA"/>
</dbReference>
<reference evidence="6 7" key="2">
    <citation type="submission" date="2016-02" db="EMBL/GenBank/DDBJ databases">
        <authorList>
            <person name="Wen L."/>
            <person name="He K."/>
            <person name="Yang H."/>
        </authorList>
    </citation>
    <scope>NUCLEOTIDE SEQUENCE [LARGE SCALE GENOMIC DNA]</scope>
    <source>
        <strain evidence="6 7">AGD 8-3</strain>
    </source>
</reference>
<protein>
    <submittedName>
        <fullName evidence="6">Putative diguanylate cyclase YegE</fullName>
        <ecNumber evidence="6">2.7.7.65</ecNumber>
    </submittedName>
</protein>
<feature type="domain" description="GGDEF" evidence="5">
    <location>
        <begin position="346"/>
        <end position="489"/>
    </location>
</feature>
<evidence type="ECO:0000259" key="3">
    <source>
        <dbReference type="PROSITE" id="PS50046"/>
    </source>
</evidence>
<keyword evidence="6" id="KW-0548">Nucleotidyltransferase</keyword>
<dbReference type="Proteomes" id="UP000063387">
    <property type="component" value="Chromosome"/>
</dbReference>
<dbReference type="InterPro" id="IPR001610">
    <property type="entry name" value="PAC"/>
</dbReference>
<dbReference type="PROSITE" id="PS50046">
    <property type="entry name" value="PHYTOCHROME_2"/>
    <property type="match status" value="1"/>
</dbReference>
<comment type="cofactor">
    <cofactor evidence="1">
        <name>Mg(2+)</name>
        <dbReference type="ChEBI" id="CHEBI:18420"/>
    </cofactor>
</comment>
<dbReference type="RefSeq" id="WP_083517654.1">
    <property type="nucleotide sequence ID" value="NZ_CP014226.1"/>
</dbReference>
<dbReference type="SMART" id="SM00065">
    <property type="entry name" value="GAF"/>
    <property type="match status" value="1"/>
</dbReference>
<dbReference type="InterPro" id="IPR016132">
    <property type="entry name" value="Phyto_chromo_attachment"/>
</dbReference>
<feature type="domain" description="PAC" evidence="4">
    <location>
        <begin position="262"/>
        <end position="314"/>
    </location>
</feature>
<dbReference type="InterPro" id="IPR013655">
    <property type="entry name" value="PAS_fold_3"/>
</dbReference>
<dbReference type="InterPro" id="IPR043128">
    <property type="entry name" value="Rev_trsase/Diguanyl_cyclase"/>
</dbReference>
<dbReference type="SUPFAM" id="SSF55073">
    <property type="entry name" value="Nucleotide cyclase"/>
    <property type="match status" value="1"/>
</dbReference>
<dbReference type="Pfam" id="PF01590">
    <property type="entry name" value="GAF"/>
    <property type="match status" value="1"/>
</dbReference>
<evidence type="ECO:0000256" key="2">
    <source>
        <dbReference type="SAM" id="MobiDB-lite"/>
    </source>
</evidence>
<dbReference type="PATRIC" id="fig|507626.3.peg.3548"/>
<evidence type="ECO:0000259" key="5">
    <source>
        <dbReference type="PROSITE" id="PS50887"/>
    </source>
</evidence>
<organism evidence="6 7">
    <name type="scientific">Halomonas chromatireducens</name>
    <dbReference type="NCBI Taxonomy" id="507626"/>
    <lineage>
        <taxon>Bacteria</taxon>
        <taxon>Pseudomonadati</taxon>
        <taxon>Pseudomonadota</taxon>
        <taxon>Gammaproteobacteria</taxon>
        <taxon>Oceanospirillales</taxon>
        <taxon>Halomonadaceae</taxon>
        <taxon>Halomonas</taxon>
    </lineage>
</organism>
<dbReference type="Gene3D" id="3.30.70.270">
    <property type="match status" value="1"/>
</dbReference>
<evidence type="ECO:0000313" key="6">
    <source>
        <dbReference type="EMBL" id="AMD02588.1"/>
    </source>
</evidence>
<dbReference type="FunFam" id="3.30.70.270:FF:000001">
    <property type="entry name" value="Diguanylate cyclase domain protein"/>
    <property type="match status" value="1"/>
</dbReference>
<dbReference type="SMART" id="SM00086">
    <property type="entry name" value="PAC"/>
    <property type="match status" value="1"/>
</dbReference>
<dbReference type="SUPFAM" id="SSF55781">
    <property type="entry name" value="GAF domain-like"/>
    <property type="match status" value="1"/>
</dbReference>
<gene>
    <name evidence="6" type="primary">yegE_5</name>
    <name evidence="6" type="ORF">LOKO_03548</name>
</gene>
<dbReference type="KEGG" id="hco:LOKO_03548"/>
<dbReference type="OrthoDB" id="9799509at2"/>
<dbReference type="Pfam" id="PF00990">
    <property type="entry name" value="GGDEF"/>
    <property type="match status" value="1"/>
</dbReference>
<sequence length="510" mass="56597">MPVPVFPDDARLLGALASGSRGLINARFWGDGVDALLDELGRASGASRVWIFQLLELKQEGVVQDYVFEWAAATHYRQLTQKRFRFFSTLFNDPVYQRIVAERQRGESQCFITSEMPSGSLLKNLESQGILSMVTVPIMVDGQWWGTLGIDDCERRLEWQGPGLQALVVAAELIASAIYRHQLTSRRRQVELFQQVADCGIWEVDPHSGSTWCSRALLNTLGYPDQYARVPLRRLLAHILREDRLCFWSQLRTCLVDASKNLRLDVRLISKNGDTRWHEIVAEVVCDDSGRLEALAGLVIDISQRKQGEERAMIAAEYDELTGVLNRRGLTRHLAETLGGVSEPLPPHHLLLVDIDHFKQINDAYGHPAGDALLRLLAERLDKELRSEDGLARLGGEEFAIVVSGLNDQQVMQVAERLRGRIADTPFPLESLPAKPPSHQVGISISIGVAGLSVGQDLSHSQALAMAQADQALYAAKGGGRNRVVAYWQQSRERQTSRASTTGAEPGTAQ</sequence>
<dbReference type="CDD" id="cd00130">
    <property type="entry name" value="PAS"/>
    <property type="match status" value="1"/>
</dbReference>
<evidence type="ECO:0000256" key="1">
    <source>
        <dbReference type="ARBA" id="ARBA00001946"/>
    </source>
</evidence>
<dbReference type="PROSITE" id="PS50113">
    <property type="entry name" value="PAC"/>
    <property type="match status" value="1"/>
</dbReference>
<dbReference type="Gene3D" id="3.30.450.40">
    <property type="match status" value="1"/>
</dbReference>
<feature type="domain" description="Phytochrome chromophore attachment site" evidence="3">
    <location>
        <begin position="34"/>
        <end position="176"/>
    </location>
</feature>
<dbReference type="STRING" id="507626.LOKO_03548"/>
<dbReference type="InterPro" id="IPR052155">
    <property type="entry name" value="Biofilm_reg_signaling"/>
</dbReference>
<dbReference type="AlphaFoldDB" id="A0A120JWV3"/>
<dbReference type="InterPro" id="IPR000700">
    <property type="entry name" value="PAS-assoc_C"/>
</dbReference>
<dbReference type="InterPro" id="IPR035965">
    <property type="entry name" value="PAS-like_dom_sf"/>
</dbReference>
<dbReference type="InterPro" id="IPR000160">
    <property type="entry name" value="GGDEF_dom"/>
</dbReference>
<dbReference type="PANTHER" id="PTHR44757:SF2">
    <property type="entry name" value="BIOFILM ARCHITECTURE MAINTENANCE PROTEIN MBAA"/>
    <property type="match status" value="1"/>
</dbReference>
<feature type="region of interest" description="Disordered" evidence="2">
    <location>
        <begin position="490"/>
        <end position="510"/>
    </location>
</feature>
<dbReference type="InterPro" id="IPR029787">
    <property type="entry name" value="Nucleotide_cyclase"/>
</dbReference>
<dbReference type="InterPro" id="IPR000014">
    <property type="entry name" value="PAS"/>
</dbReference>
<feature type="compositionally biased region" description="Polar residues" evidence="2">
    <location>
        <begin position="497"/>
        <end position="510"/>
    </location>
</feature>
<dbReference type="NCBIfam" id="TIGR00254">
    <property type="entry name" value="GGDEF"/>
    <property type="match status" value="1"/>
</dbReference>
<name>A0A120JWV3_9GAMM</name>
<dbReference type="SUPFAM" id="SSF55785">
    <property type="entry name" value="PYP-like sensor domain (PAS domain)"/>
    <property type="match status" value="1"/>
</dbReference>
<dbReference type="InterPro" id="IPR003018">
    <property type="entry name" value="GAF"/>
</dbReference>
<dbReference type="EC" id="2.7.7.65" evidence="6"/>
<reference evidence="6 7" key="1">
    <citation type="journal article" date="2016" name="Genome Announc.">
        <title>Draft Genome Sequence of 'Halomonas chromatireducens' Strain AGD 8-3, a Haloalkaliphilic Chromate- and Selenite-Reducing Gammaproteobacterium.</title>
        <authorList>
            <person name="Sharko F.S."/>
            <person name="Shapovalova A.A."/>
            <person name="Tsygankova S.V."/>
            <person name="Komova A.V."/>
            <person name="Boulygina E.S."/>
            <person name="Teslyuk A.B."/>
            <person name="Gotovtsev P.M."/>
            <person name="Namsaraev Z.B."/>
            <person name="Khijniak T.V."/>
            <person name="Nedoluzhko A.V."/>
            <person name="Vasilov R.G."/>
        </authorList>
    </citation>
    <scope>NUCLEOTIDE SEQUENCE [LARGE SCALE GENOMIC DNA]</scope>
    <source>
        <strain evidence="6 7">AGD 8-3</strain>
    </source>
</reference>
<dbReference type="Pfam" id="PF08447">
    <property type="entry name" value="PAS_3"/>
    <property type="match status" value="1"/>
</dbReference>
<keyword evidence="6" id="KW-0808">Transferase</keyword>